<feature type="region of interest" description="Disordered" evidence="6">
    <location>
        <begin position="1730"/>
        <end position="1758"/>
    </location>
</feature>
<comment type="subcellular location">
    <subcellularLocation>
        <location evidence="2">Secreted</location>
    </subcellularLocation>
</comment>
<evidence type="ECO:0000256" key="3">
    <source>
        <dbReference type="ARBA" id="ARBA00009490"/>
    </source>
</evidence>
<dbReference type="Proteomes" id="UP000293433">
    <property type="component" value="Unassembled WGS sequence"/>
</dbReference>
<evidence type="ECO:0000256" key="1">
    <source>
        <dbReference type="ARBA" id="ARBA00001913"/>
    </source>
</evidence>
<dbReference type="GO" id="GO:0006508">
    <property type="term" value="P:proteolysis"/>
    <property type="evidence" value="ECO:0007669"/>
    <property type="project" value="InterPro"/>
</dbReference>
<dbReference type="InterPro" id="IPR044016">
    <property type="entry name" value="Big_13"/>
</dbReference>
<dbReference type="SUPFAM" id="SSF51120">
    <property type="entry name" value="beta-Roll"/>
    <property type="match status" value="2"/>
</dbReference>
<dbReference type="GO" id="GO:0005615">
    <property type="term" value="C:extracellular space"/>
    <property type="evidence" value="ECO:0007669"/>
    <property type="project" value="InterPro"/>
</dbReference>
<protein>
    <submittedName>
        <fullName evidence="8">Peptidase M10/serralysin-like protein</fullName>
    </submittedName>
</protein>
<feature type="domain" description="Peptidase metallopeptidase" evidence="7">
    <location>
        <begin position="1993"/>
        <end position="2171"/>
    </location>
</feature>
<evidence type="ECO:0000313" key="8">
    <source>
        <dbReference type="EMBL" id="RZS53434.1"/>
    </source>
</evidence>
<comment type="similarity">
    <text evidence="3">Belongs to the peptidase M10B family.</text>
</comment>
<dbReference type="GO" id="GO:0008270">
    <property type="term" value="F:zinc ion binding"/>
    <property type="evidence" value="ECO:0007669"/>
    <property type="project" value="InterPro"/>
</dbReference>
<dbReference type="SUPFAM" id="SSF55486">
    <property type="entry name" value="Metalloproteases ('zincins'), catalytic domain"/>
    <property type="match status" value="2"/>
</dbReference>
<dbReference type="SMART" id="SM00235">
    <property type="entry name" value="ZnMc"/>
    <property type="match status" value="1"/>
</dbReference>
<dbReference type="EMBL" id="SGWV01000010">
    <property type="protein sequence ID" value="RZS53434.1"/>
    <property type="molecule type" value="Genomic_DNA"/>
</dbReference>
<accession>A0A4Q7LGR8</accession>
<evidence type="ECO:0000313" key="9">
    <source>
        <dbReference type="Proteomes" id="UP000293433"/>
    </source>
</evidence>
<evidence type="ECO:0000256" key="5">
    <source>
        <dbReference type="ARBA" id="ARBA00022737"/>
    </source>
</evidence>
<dbReference type="GO" id="GO:0008237">
    <property type="term" value="F:metallopeptidase activity"/>
    <property type="evidence" value="ECO:0007669"/>
    <property type="project" value="InterPro"/>
</dbReference>
<evidence type="ECO:0000256" key="6">
    <source>
        <dbReference type="SAM" id="MobiDB-lite"/>
    </source>
</evidence>
<dbReference type="InterPro" id="IPR013858">
    <property type="entry name" value="Peptidase_M10B_C"/>
</dbReference>
<dbReference type="Gene3D" id="3.40.390.10">
    <property type="entry name" value="Collagenase (Catalytic Domain)"/>
    <property type="match status" value="2"/>
</dbReference>
<dbReference type="Pfam" id="PF00353">
    <property type="entry name" value="HemolysinCabind"/>
    <property type="match status" value="2"/>
</dbReference>
<dbReference type="InterPro" id="IPR024079">
    <property type="entry name" value="MetalloPept_cat_dom_sf"/>
</dbReference>
<evidence type="ECO:0000256" key="4">
    <source>
        <dbReference type="ARBA" id="ARBA00022525"/>
    </source>
</evidence>
<name>A0A4Q7LGR8_9BURK</name>
<sequence length="3022" mass="314730">VESKTSAATSAVANINDLPSGSVTISGEAKQGQMLTATNNLTDADGLGSVSYQWFANDVAIDGAIGDSYTLTQDQVGKAIKVRASYTDGGGTVESKTSAVTSVVANLNDLPSGSVTISGEAKQGQTLRASNNLSDLDGLGTISYQWLANDIAIDGAIGESYTLTQDQVGKAIKVRASYTDGGGTVESKTSTATSVVANLNDLPSGSVTISGTATQGQMLTASNDLSDADGLGTISYQWLANDVAIDGATGDSYRLTQDQVGKLISVRASYTDVGGTTELVSSLVTAAVVDVNDAPTAVTLTSVLPNAKLAQNTPNTERIKLADVAVTDDSLGTNTFSLEGADSASFEVDATGLYLKANAGLNAALKTTYAVTVKVNDAGLPDASPVSSAFSLTVTPPVPMPSFRLLSDAGQSNLDGLSTQGTVLVADVAAGNTWQFSIDGGVTWQDGTGDRFELPEGDCAIDSIQVRQIDAATGNFGPVAKNSKLPDALLLSLNVNGEIFAFWDKSGDKKVGASGSPDTSNLTELATTLGITGAVSDTNRTGLLDGKLLAIPTLGNASLPTASAAVTLAPDSVLGTDGLAGLWDFVNGVGNTSRGVPAGWFSSNYVTVTKVGDSYVKLNLGSGEASVGNSGYVALQVRTPSAVSIDKTAPVVSSVTVDNASGEAGPWAAGEVVRVSVALSEVVYVSGLPKLTLRIGSQDVDAFYVSGSGTKTLQFEIALPTGLADLDGISIAADALKNWGGDIQDKAGTSANLALPAVDNNLSWTVDSRVPDAPVLRLLSDTGESNVDGVTSNGTVKVSGLLADGRWEYSTNAGTNWQTGSGDQWVLPAGTYAAGQIQARQYDASGRVSAVQTAFERAPLNLSMDRISDDDAVQWTQATTISGHAAAHAHVALSWGSLSTEVQADETGRWQWDLSADQLQLVGQGVQSVLANVEGWSVHRDVWVTGAMPNRINEWAGDELRVRFYTSASIDSLISKYATELQSMDGVGPRYGGTIGLSDQSWRTLAQKGLSLPFLFQFSGDVRTGGSMADGSVTDAFLAKLYDQIYTQVESVLTNPLKNSVVSNWYAYEEARDFRTADLRSANTVLKAIRDAEEAYGAPARPFEQYQPNHVEIARLDAFDGVFDVIEKGAYVQVGDSTIYTKILEASRMLVQASRSDTSATSKNTGAVGTEFTPQLSLAAYDPMSGVDAAQYQSGLRVGYYLALSQGIQGLNIWSYETRAATFKTDGSLKEAGLTNSSPNLWRDELFKTYASLGKELNAYEPELGKAIARGLWMDPAASTGKPVSFSAVSGTVEGGSFFINGSQYLILVNTSAADSASVQLTRNDADYTLWQEVLKSATSGVLSDGTKGSWANLGATQELQLAANSVRIIRVTDPTGLGVADGLPLVVEDTNAAPQFINLPTGTQQVVAGVATDLRDVGVADADGDDVPLTLTLSASNGTLTGLTDADAGAPGVQLRGTASQISDALALVRYTADAAGGADVVLSLSDGRVTTSSTYRVQALNASSGLALSVALANDTFATGIDGLPVRADDGRDGITRGHAWALHGKADPALGVVTILDGETVLGTATPQAGTGVWSFSASTLTVAGTSRADGSYRQISDPAVLASLGTSGVLAANFGGATLDKSRAIYKATLSGQDWYVWASVQGGYRITGVWDASQWYAASAVDASAANPDDVTAWTLRTSNTASGGASVTLTLSASHSFAEGEHAITVTQKTADDPVYAHQSLTLTRDSTPDQPPHIQQALTDDGELSSAGRTRDRSVVLNGTAPADVIVRVHDGATFIGQTRADASGHWALAPADFSARTHTLRATSVDAAGNESAAGADFELTVEGSNITGISSAQDRSHAYVQGDKVQIVLWLDDAITLNGLSWSTRPSIQLEIGGQTRTAHLFGVDPNLARHSLAFEYTLSASDVDADGVRVVADSLALNGSTPVLVSQGQTANLQLQGSWLDDFIDASADGAQRAAFGPTAVEPTVGVALTSDHGNAYLNGMLGPAKWGVPANGTLTYYLVTGYDRGYGTRPVEWTDEARAALRATFQNVTDVTGIQFREVHNQAQANFVETLVPSSVSPTAAMQSSLGVGNGQSTGFYSESRGITTALSSLRTLADVSGPSGYAVLVHELGHGLGLKHPFDTSEGDAFPGITASNPSQAHFGLNNLAYSVESYTSQLLLDELGLVIWSVNQTSFAAFDIAALQQMYGRNMSTRTGDDVYLLTDASLTSVWDAGGHDTFSAAAATKGAVIDLRAATLRAEVGGGGYISTVRDAAREFRVGGQLKTYDQSLNPVTIAHGVVIESAIGSAHDDRITGNTADNTLTGGAGNDRFVWVAGDAGRDGVTDFSFEPTATGFVGDRLDVSGLLQAVTGVAAGGEVDLTAHLALTSTGAAGADALLTVRRADGTAVQDIVLSDAWDRLAGLGITQLHDLGVLVTGLVHVPAVIEPIDTALPDWLTDAAYAVDVTGLSVLHPSMGMASLISNDAIGSGLHPAQTQASWLPMNSGNTTRSTASSASPALQLSYAFQGPGARYKDNEGVEHAVQAGMAYTDGEKDFVRSVFANFASFTNVQFSEIASQAYATGGGGGADLRLFKGTADEYGVDANVMGFAVQPAQLDARRVEACGDFFLVTDSSAYPAQNAFGFAYGSEKTTVSHELGHAMGLDHPFANSAVSPFGWYGDTRADVVAANQLGVVTGGSYDTPLTDTPQETLMTYHSPFTLIRGVSHSLIAEQCEVYTPWKAGVHDIAALQHLYGANMSHHDGPTTYRYDSDTPVFDTIWDAKGQDTLQQVGNEPAVIDLRGGEHMSRMGLFSDAKYVFSQAVMEADATSSIRAAYPGWTARVADLRAVYTDESGEHAVGRLSSTAVDGDTRWTYLTDPTMPAGSAVELKATFHFLEEGTAVAGAPATLARLSGIGVPDPSMAFNVGIAFGVVIENAIGGEGKDLVWGNEAANRITLGGGADTLAYDRVAAIRGDVVTDFGSEDRLDLTALGPLDRSLLDWDATTRTLQFTGAEQAWALTLQGSGVFQLGQVLTG</sequence>
<dbReference type="Gene3D" id="2.60.40.10">
    <property type="entry name" value="Immunoglobulins"/>
    <property type="match status" value="1"/>
</dbReference>
<reference evidence="8 9" key="1">
    <citation type="submission" date="2019-02" db="EMBL/GenBank/DDBJ databases">
        <title>Genomic Encyclopedia of Type Strains, Phase IV (KMG-IV): sequencing the most valuable type-strain genomes for metagenomic binning, comparative biology and taxonomic classification.</title>
        <authorList>
            <person name="Goeker M."/>
        </authorList>
    </citation>
    <scope>NUCLEOTIDE SEQUENCE [LARGE SCALE GENOMIC DNA]</scope>
    <source>
        <strain evidence="8 9">DSM 10617</strain>
    </source>
</reference>
<gene>
    <name evidence="8" type="ORF">EV685_3062</name>
</gene>
<dbReference type="Pfam" id="PF08548">
    <property type="entry name" value="Peptidase_M10_C"/>
    <property type="match status" value="1"/>
</dbReference>
<dbReference type="InterPro" id="IPR013783">
    <property type="entry name" value="Ig-like_fold"/>
</dbReference>
<dbReference type="InterPro" id="IPR006026">
    <property type="entry name" value="Peptidase_Metallo"/>
</dbReference>
<dbReference type="GO" id="GO:0005509">
    <property type="term" value="F:calcium ion binding"/>
    <property type="evidence" value="ECO:0007669"/>
    <property type="project" value="InterPro"/>
</dbReference>
<keyword evidence="9" id="KW-1185">Reference proteome</keyword>
<keyword evidence="4" id="KW-0964">Secreted</keyword>
<evidence type="ECO:0000259" key="7">
    <source>
        <dbReference type="SMART" id="SM00235"/>
    </source>
</evidence>
<proteinExistence type="inferred from homology"/>
<dbReference type="InterPro" id="IPR001343">
    <property type="entry name" value="Hemolysn_Ca-bd"/>
</dbReference>
<keyword evidence="5" id="KW-0677">Repeat</keyword>
<feature type="non-terminal residue" evidence="8">
    <location>
        <position position="1"/>
    </location>
</feature>
<dbReference type="Gene3D" id="2.150.10.10">
    <property type="entry name" value="Serralysin-like metalloprotease, C-terminal"/>
    <property type="match status" value="2"/>
</dbReference>
<organism evidence="8 9">
    <name type="scientific">Sphaerotilus mobilis</name>
    <dbReference type="NCBI Taxonomy" id="47994"/>
    <lineage>
        <taxon>Bacteria</taxon>
        <taxon>Pseudomonadati</taxon>
        <taxon>Pseudomonadota</taxon>
        <taxon>Betaproteobacteria</taxon>
        <taxon>Burkholderiales</taxon>
        <taxon>Sphaerotilaceae</taxon>
        <taxon>Sphaerotilus</taxon>
    </lineage>
</organism>
<dbReference type="Gene3D" id="2.60.40.2700">
    <property type="match status" value="3"/>
</dbReference>
<dbReference type="InterPro" id="IPR011049">
    <property type="entry name" value="Serralysin-like_metalloprot_C"/>
</dbReference>
<comment type="cofactor">
    <cofactor evidence="1">
        <name>Ca(2+)</name>
        <dbReference type="ChEBI" id="CHEBI:29108"/>
    </cofactor>
</comment>
<dbReference type="Pfam" id="PF19077">
    <property type="entry name" value="Big_13"/>
    <property type="match status" value="1"/>
</dbReference>
<comment type="caution">
    <text evidence="8">The sequence shown here is derived from an EMBL/GenBank/DDBJ whole genome shotgun (WGS) entry which is preliminary data.</text>
</comment>
<evidence type="ECO:0000256" key="2">
    <source>
        <dbReference type="ARBA" id="ARBA00004613"/>
    </source>
</evidence>